<gene>
    <name evidence="3" type="ORF">LG649_02055</name>
</gene>
<accession>A0A9X1L0A9</accession>
<dbReference type="InterPro" id="IPR006660">
    <property type="entry name" value="Arsenate_reductase-like"/>
</dbReference>
<dbReference type="RefSeq" id="WP_226540398.1">
    <property type="nucleotide sequence ID" value="NZ_JAJAPW010000001.1"/>
</dbReference>
<dbReference type="PANTHER" id="PTHR30041:SF4">
    <property type="entry name" value="ARSENATE REDUCTASE"/>
    <property type="match status" value="1"/>
</dbReference>
<dbReference type="InterPro" id="IPR036249">
    <property type="entry name" value="Thioredoxin-like_sf"/>
</dbReference>
<dbReference type="Gene3D" id="3.40.30.10">
    <property type="entry name" value="Glutaredoxin"/>
    <property type="match status" value="1"/>
</dbReference>
<evidence type="ECO:0000256" key="1">
    <source>
        <dbReference type="ARBA" id="ARBA00007198"/>
    </source>
</evidence>
<sequence>MIVIYQHPRCRAAKKCIKILETDCNQINEISHHGLDVTENELRRIISILGCKPIDLIKLGHTIYKTLLQFLDLNDDELIKIMLHYPVIIKSPIVINGNKAVIGRPPELIKQII</sequence>
<protein>
    <submittedName>
        <fullName evidence="3">Arsenate reductase</fullName>
    </submittedName>
</protein>
<evidence type="ECO:0000313" key="4">
    <source>
        <dbReference type="Proteomes" id="UP001139199"/>
    </source>
</evidence>
<name>A0A9X1L0A9_9FLAO</name>
<dbReference type="AlphaFoldDB" id="A0A9X1L0A9"/>
<organism evidence="3 4">
    <name type="scientific">Neotamlana laminarinivorans</name>
    <dbReference type="NCBI Taxonomy" id="2883124"/>
    <lineage>
        <taxon>Bacteria</taxon>
        <taxon>Pseudomonadati</taxon>
        <taxon>Bacteroidota</taxon>
        <taxon>Flavobacteriia</taxon>
        <taxon>Flavobacteriales</taxon>
        <taxon>Flavobacteriaceae</taxon>
        <taxon>Neotamlana</taxon>
    </lineage>
</organism>
<dbReference type="SUPFAM" id="SSF52833">
    <property type="entry name" value="Thioredoxin-like"/>
    <property type="match status" value="1"/>
</dbReference>
<dbReference type="PANTHER" id="PTHR30041">
    <property type="entry name" value="ARSENATE REDUCTASE"/>
    <property type="match status" value="1"/>
</dbReference>
<evidence type="ECO:0000256" key="2">
    <source>
        <dbReference type="PROSITE-ProRule" id="PRU01282"/>
    </source>
</evidence>
<reference evidence="3" key="1">
    <citation type="submission" date="2021-10" db="EMBL/GenBank/DDBJ databases">
        <title>Tamlana sargassums sp. nov., and Tamlana laminarinivorans sp. nov., two new bacteria isolated from the brown alga.</title>
        <authorList>
            <person name="Li J."/>
        </authorList>
    </citation>
    <scope>NUCLEOTIDE SEQUENCE</scope>
    <source>
        <strain evidence="3">PT2-4</strain>
    </source>
</reference>
<evidence type="ECO:0000313" key="3">
    <source>
        <dbReference type="EMBL" id="MCB4797608.1"/>
    </source>
</evidence>
<keyword evidence="4" id="KW-1185">Reference proteome</keyword>
<dbReference type="EMBL" id="JAJAPW010000001">
    <property type="protein sequence ID" value="MCB4797608.1"/>
    <property type="molecule type" value="Genomic_DNA"/>
</dbReference>
<dbReference type="Pfam" id="PF03960">
    <property type="entry name" value="ArsC"/>
    <property type="match status" value="1"/>
</dbReference>
<proteinExistence type="inferred from homology"/>
<comment type="similarity">
    <text evidence="1 2">Belongs to the ArsC family.</text>
</comment>
<dbReference type="Proteomes" id="UP001139199">
    <property type="component" value="Unassembled WGS sequence"/>
</dbReference>
<dbReference type="PROSITE" id="PS51353">
    <property type="entry name" value="ARSC"/>
    <property type="match status" value="1"/>
</dbReference>
<comment type="caution">
    <text evidence="3">The sequence shown here is derived from an EMBL/GenBank/DDBJ whole genome shotgun (WGS) entry which is preliminary data.</text>
</comment>